<dbReference type="eggNOG" id="COG1484">
    <property type="taxonomic scope" value="Bacteria"/>
</dbReference>
<feature type="domain" description="IstB-like ATP-binding" evidence="1">
    <location>
        <begin position="88"/>
        <end position="263"/>
    </location>
</feature>
<dbReference type="PANTHER" id="PTHR30050">
    <property type="entry name" value="CHROMOSOMAL REPLICATION INITIATOR PROTEIN DNAA"/>
    <property type="match status" value="1"/>
</dbReference>
<name>Q5WE23_SHOC1</name>
<dbReference type="Proteomes" id="UP000001168">
    <property type="component" value="Chromosome"/>
</dbReference>
<protein>
    <submittedName>
        <fullName evidence="2">DNA replication protein</fullName>
    </submittedName>
</protein>
<dbReference type="NCBIfam" id="NF005992">
    <property type="entry name" value="PRK08116.1"/>
    <property type="match status" value="1"/>
</dbReference>
<gene>
    <name evidence="2" type="ordered locus">ABC2853</name>
</gene>
<dbReference type="GO" id="GO:0005524">
    <property type="term" value="F:ATP binding"/>
    <property type="evidence" value="ECO:0007669"/>
    <property type="project" value="InterPro"/>
</dbReference>
<accession>Q5WE23</accession>
<dbReference type="EMBL" id="AP006627">
    <property type="protein sequence ID" value="BAD65387.1"/>
    <property type="molecule type" value="Genomic_DNA"/>
</dbReference>
<dbReference type="STRING" id="66692.ABC2853"/>
<reference evidence="2 3" key="1">
    <citation type="journal article" date="1994" name="J. Ferment. Bioeng.">
        <title>Molecular cloning and nucleotide sequence of the gene for an alkaline protease from the alkalophilic Bacillus sp. KSM-K16.</title>
        <authorList>
            <person name="Hakamada Y."/>
            <person name="Kobayashi T."/>
            <person name="Hitomi J."/>
            <person name="Kawai S."/>
            <person name="Ito S."/>
        </authorList>
    </citation>
    <scope>NUCLEOTIDE SEQUENCE [LARGE SCALE GENOMIC DNA]</scope>
    <source>
        <strain evidence="2 3">KSM-K16</strain>
    </source>
</reference>
<evidence type="ECO:0000313" key="3">
    <source>
        <dbReference type="Proteomes" id="UP000001168"/>
    </source>
</evidence>
<dbReference type="InterPro" id="IPR002611">
    <property type="entry name" value="IstB_ATP-bd"/>
</dbReference>
<dbReference type="InterPro" id="IPR027417">
    <property type="entry name" value="P-loop_NTPase"/>
</dbReference>
<dbReference type="RefSeq" id="WP_011247695.1">
    <property type="nucleotide sequence ID" value="NC_006582.1"/>
</dbReference>
<dbReference type="AlphaFoldDB" id="Q5WE23"/>
<sequence>MRQPALEAINQVMQQNMTNFPSSEGGIVCEECGTFVPQKEFEFMGRKSVVQPVCRCVTKKIEEDTARRERFVQEKTTRRLFSISELGEKFKESTFDNFIVRPGSEVAHKACLKYVNEFKEWGGDSLGLWGTYGNGKSLLAAAVANELSSKGHTVVFQTTKQLLDKLKSSFGDKSNFKYDEIIRALVTCDLLVLDDIGAEKVTEWTEETFFGIIDHRYRKKRPIFYTTNLRPSELHTKIGGRSVDRLSEMCVQIENKASSYRKEIAKERMKALAKELEA</sequence>
<dbReference type="Pfam" id="PF01695">
    <property type="entry name" value="IstB_IS21"/>
    <property type="match status" value="1"/>
</dbReference>
<dbReference type="OrthoDB" id="1655960at2"/>
<dbReference type="KEGG" id="bcl:ABC2853"/>
<keyword evidence="3" id="KW-1185">Reference proteome</keyword>
<dbReference type="Gene3D" id="3.40.50.300">
    <property type="entry name" value="P-loop containing nucleotide triphosphate hydrolases"/>
    <property type="match status" value="1"/>
</dbReference>
<dbReference type="HOGENOM" id="CLU_062999_3_2_9"/>
<dbReference type="GO" id="GO:0006260">
    <property type="term" value="P:DNA replication"/>
    <property type="evidence" value="ECO:0007669"/>
    <property type="project" value="TreeGrafter"/>
</dbReference>
<organism evidence="2 3">
    <name type="scientific">Shouchella clausii (strain KSM-K16)</name>
    <name type="common">Alkalihalobacillus clausii</name>
    <dbReference type="NCBI Taxonomy" id="66692"/>
    <lineage>
        <taxon>Bacteria</taxon>
        <taxon>Bacillati</taxon>
        <taxon>Bacillota</taxon>
        <taxon>Bacilli</taxon>
        <taxon>Bacillales</taxon>
        <taxon>Bacillaceae</taxon>
        <taxon>Shouchella</taxon>
    </lineage>
</organism>
<reference evidence="3" key="4">
    <citation type="submission" date="2003-10" db="EMBL/GenBank/DDBJ databases">
        <title>The complete genome sequence of the alkaliphilic Bacillus clausii KSM-K16.</title>
        <authorList>
            <person name="Takaki Y."/>
            <person name="Kageyama Y."/>
            <person name="Shimamura S."/>
            <person name="Suzuki H."/>
            <person name="Nishi S."/>
            <person name="Hatada Y."/>
            <person name="Kawai S."/>
            <person name="Ito S."/>
            <person name="Horikoshi K."/>
        </authorList>
    </citation>
    <scope>NUCLEOTIDE SEQUENCE [LARGE SCALE GENOMIC DNA]</scope>
    <source>
        <strain evidence="3">KSM-K16</strain>
    </source>
</reference>
<reference evidence="2 3" key="5">
    <citation type="journal article" date="2007" name="Extremophiles">
        <title>Intragenomic diversity of the V1 regions of 16S rRNA genes in high-alkaline protease-producing Bacillus clausii spp.</title>
        <authorList>
            <person name="Kageyama Y."/>
            <person name="Takaki Y."/>
            <person name="Shimamura S."/>
            <person name="Nishi S."/>
            <person name="Nogi Y."/>
            <person name="Uchimura K."/>
            <person name="Kobayashi T."/>
            <person name="Hitomi J."/>
            <person name="Ozaki K."/>
            <person name="Kawai S."/>
            <person name="Ito S."/>
            <person name="Horikoshi K."/>
        </authorList>
    </citation>
    <scope>NUCLEOTIDE SEQUENCE [LARGE SCALE GENOMIC DNA]</scope>
    <source>
        <strain evidence="2 3">KSM-K16</strain>
    </source>
</reference>
<reference evidence="2 3" key="3">
    <citation type="journal article" date="1997" name="Protein Eng.">
        <title>High-resolution crystal structure of M-protease: phylogeny aided analysis of the high-alkaline adaptation mechanism.</title>
        <authorList>
            <person name="Shirai T."/>
            <person name="Suzuki A."/>
            <person name="Yamane T."/>
            <person name="Ashida T."/>
            <person name="Kobayashi T."/>
            <person name="Ito S."/>
        </authorList>
    </citation>
    <scope>NUCLEOTIDE SEQUENCE [LARGE SCALE GENOMIC DNA]</scope>
    <source>
        <strain evidence="2 3">KSM-K16</strain>
    </source>
</reference>
<proteinExistence type="predicted"/>
<evidence type="ECO:0000313" key="2">
    <source>
        <dbReference type="EMBL" id="BAD65387.1"/>
    </source>
</evidence>
<dbReference type="PANTHER" id="PTHR30050:SF4">
    <property type="entry name" value="ATP-BINDING PROTEIN RV3427C IN INSERTION SEQUENCE-RELATED"/>
    <property type="match status" value="1"/>
</dbReference>
<reference evidence="2 3" key="2">
    <citation type="journal article" date="1995" name="Appl. Microbiol. Biotechnol.">
        <title>Purification and properties of an alkaline protease from alkalophilic Bacillus sp. KSM-K16.</title>
        <authorList>
            <person name="Kobayashi T."/>
            <person name="Hakamada Y."/>
            <person name="Adachi S."/>
            <person name="Hitomi J."/>
            <person name="Yoshimatsu T."/>
            <person name="Koike K."/>
            <person name="Kawai S."/>
            <person name="Ito S."/>
        </authorList>
    </citation>
    <scope>NUCLEOTIDE SEQUENCE [LARGE SCALE GENOMIC DNA]</scope>
    <source>
        <strain evidence="2 3">KSM-K16</strain>
    </source>
</reference>
<evidence type="ECO:0000259" key="1">
    <source>
        <dbReference type="Pfam" id="PF01695"/>
    </source>
</evidence>
<dbReference type="SUPFAM" id="SSF52540">
    <property type="entry name" value="P-loop containing nucleoside triphosphate hydrolases"/>
    <property type="match status" value="1"/>
</dbReference>